<proteinExistence type="predicted"/>
<evidence type="ECO:0000313" key="6">
    <source>
        <dbReference type="EMBL" id="CAL1291455.1"/>
    </source>
</evidence>
<protein>
    <recommendedName>
        <fullName evidence="5">C3H1-type domain-containing protein</fullName>
    </recommendedName>
</protein>
<dbReference type="Gene3D" id="4.10.1000.10">
    <property type="entry name" value="Zinc finger, CCCH-type"/>
    <property type="match status" value="1"/>
</dbReference>
<dbReference type="PROSITE" id="PS50103">
    <property type="entry name" value="ZF_C3H1"/>
    <property type="match status" value="2"/>
</dbReference>
<evidence type="ECO:0000313" key="7">
    <source>
        <dbReference type="Proteomes" id="UP001497382"/>
    </source>
</evidence>
<evidence type="ECO:0000259" key="5">
    <source>
        <dbReference type="PROSITE" id="PS50103"/>
    </source>
</evidence>
<dbReference type="Pfam" id="PF15663">
    <property type="entry name" value="zf-CCCH_3"/>
    <property type="match status" value="1"/>
</dbReference>
<dbReference type="AlphaFoldDB" id="A0AAV2B6F7"/>
<accession>A0AAV2B6F7</accession>
<keyword evidence="2 4" id="KW-0863">Zinc-finger</keyword>
<feature type="zinc finger region" description="C3H1-type" evidence="4">
    <location>
        <begin position="5"/>
        <end position="32"/>
    </location>
</feature>
<keyword evidence="7" id="KW-1185">Reference proteome</keyword>
<dbReference type="EMBL" id="CAXIEN010000283">
    <property type="protein sequence ID" value="CAL1291455.1"/>
    <property type="molecule type" value="Genomic_DNA"/>
</dbReference>
<dbReference type="SUPFAM" id="SSF90229">
    <property type="entry name" value="CCCH zinc finger"/>
    <property type="match status" value="1"/>
</dbReference>
<gene>
    <name evidence="6" type="ORF">LARSCL_LOCUS17095</name>
</gene>
<dbReference type="SMART" id="SM00356">
    <property type="entry name" value="ZnF_C3H1"/>
    <property type="match status" value="3"/>
</dbReference>
<feature type="domain" description="C3H1-type" evidence="5">
    <location>
        <begin position="34"/>
        <end position="60"/>
    </location>
</feature>
<name>A0AAV2B6F7_9ARAC</name>
<keyword evidence="1 4" id="KW-0479">Metal-binding</keyword>
<dbReference type="PANTHER" id="PTHR15725:SF14">
    <property type="entry name" value="ZINC FINGER CCCH DOMAIN-CONTAINING PROTEIN 11A"/>
    <property type="match status" value="1"/>
</dbReference>
<feature type="zinc finger region" description="C3H1-type" evidence="4">
    <location>
        <begin position="34"/>
        <end position="60"/>
    </location>
</feature>
<sequence>MMATRKNTEDCYFFLNSSCVKGDQCPFRHSELALRTNTVCSLWREGKCFKRNCQFRHGESRGNQGIVPCFYDSQPAGCQKSNCRFVHLSGSSKTQASKSVPVTDLREILNRRNTPSNKVDTNELNFKIKSLEEIRKEKKDKLDVSLQNLTETSMTHLVTYDVSKASPGLNQVPTLNRNLPDSSPGESEKRFATQMIEFLMREERSHSFYDAAGAELEDLGTKTLEQIHMEKMQKESDGFYGAGMPQTTYSIFHDALAVHDEADVLAVNEASTDVESNSSLPEDSHRMISVSEPFAPEDNDEEGVLSSHGYSKPCEKVSEILSRHSMDEHELIASTCKVPIEMITFADGEVDDIKYGGFVNLQFQRRLRNELNITSFKSILSDLDQRFVSEAKKTFYFNMLQQFLKDSNFVPNISVMIYLIIENLLQNKNILLHSYLDHPQSTLFLLPSEKMLVLSIIEIQKDENGISLIENTLSVAHHALLSTKKYPEGVASLSRFFAELCKMANKKIEVLKLCIDLLILNHRFSTYLIASLVGVFPEIFMPSEWQSEDIVTLLRVISVAARKKHKKLDVIRYNCSLKVITDFLKNLLIPDVTEVLSLLEEKIISSCSNNNDLWLTTSAFAVLATVQPQDWIKSELIEKFILPQLERLSKDTANEKIFRIFCNLLVDVYCLNDELSFQLLLQYFQMPGFVQHSAALAIIRYLILKRMPLEGCIAVWVEKNQKLLQENLSELYLRRNILYCRGLKKPEDIIII</sequence>
<dbReference type="InterPro" id="IPR036855">
    <property type="entry name" value="Znf_CCCH_sf"/>
</dbReference>
<dbReference type="InterPro" id="IPR041686">
    <property type="entry name" value="Znf-CCCH_3"/>
</dbReference>
<dbReference type="InterPro" id="IPR000571">
    <property type="entry name" value="Znf_CCCH"/>
</dbReference>
<comment type="caution">
    <text evidence="6">The sequence shown here is derived from an EMBL/GenBank/DDBJ whole genome shotgun (WGS) entry which is preliminary data.</text>
</comment>
<keyword evidence="3 4" id="KW-0862">Zinc</keyword>
<dbReference type="PANTHER" id="PTHR15725">
    <property type="entry name" value="ZN-FINGER, C-X8-C-X5-C-X3-H TYPE-CONTAINING"/>
    <property type="match status" value="1"/>
</dbReference>
<evidence type="ECO:0000256" key="1">
    <source>
        <dbReference type="ARBA" id="ARBA00022723"/>
    </source>
</evidence>
<organism evidence="6 7">
    <name type="scientific">Larinioides sclopetarius</name>
    <dbReference type="NCBI Taxonomy" id="280406"/>
    <lineage>
        <taxon>Eukaryota</taxon>
        <taxon>Metazoa</taxon>
        <taxon>Ecdysozoa</taxon>
        <taxon>Arthropoda</taxon>
        <taxon>Chelicerata</taxon>
        <taxon>Arachnida</taxon>
        <taxon>Araneae</taxon>
        <taxon>Araneomorphae</taxon>
        <taxon>Entelegynae</taxon>
        <taxon>Araneoidea</taxon>
        <taxon>Araneidae</taxon>
        <taxon>Larinioides</taxon>
    </lineage>
</organism>
<reference evidence="6 7" key="1">
    <citation type="submission" date="2024-04" db="EMBL/GenBank/DDBJ databases">
        <authorList>
            <person name="Rising A."/>
            <person name="Reimegard J."/>
            <person name="Sonavane S."/>
            <person name="Akerstrom W."/>
            <person name="Nylinder S."/>
            <person name="Hedman E."/>
            <person name="Kallberg Y."/>
        </authorList>
    </citation>
    <scope>NUCLEOTIDE SEQUENCE [LARGE SCALE GENOMIC DNA]</scope>
</reference>
<dbReference type="Proteomes" id="UP001497382">
    <property type="component" value="Unassembled WGS sequence"/>
</dbReference>
<evidence type="ECO:0000256" key="4">
    <source>
        <dbReference type="PROSITE-ProRule" id="PRU00723"/>
    </source>
</evidence>
<feature type="domain" description="C3H1-type" evidence="5">
    <location>
        <begin position="5"/>
        <end position="32"/>
    </location>
</feature>
<evidence type="ECO:0000256" key="3">
    <source>
        <dbReference type="ARBA" id="ARBA00022833"/>
    </source>
</evidence>
<dbReference type="GO" id="GO:0008270">
    <property type="term" value="F:zinc ion binding"/>
    <property type="evidence" value="ECO:0007669"/>
    <property type="project" value="UniProtKB-KW"/>
</dbReference>
<evidence type="ECO:0000256" key="2">
    <source>
        <dbReference type="ARBA" id="ARBA00022771"/>
    </source>
</evidence>